<feature type="compositionally biased region" description="Low complexity" evidence="1">
    <location>
        <begin position="98"/>
        <end position="110"/>
    </location>
</feature>
<feature type="region of interest" description="Disordered" evidence="1">
    <location>
        <begin position="279"/>
        <end position="298"/>
    </location>
</feature>
<dbReference type="AlphaFoldDB" id="A0A0L0DJY0"/>
<feature type="region of interest" description="Disordered" evidence="1">
    <location>
        <begin position="77"/>
        <end position="252"/>
    </location>
</feature>
<feature type="compositionally biased region" description="Polar residues" evidence="1">
    <location>
        <begin position="146"/>
        <end position="155"/>
    </location>
</feature>
<dbReference type="GeneID" id="25567083"/>
<accession>A0A0L0DJY0</accession>
<dbReference type="InterPro" id="IPR008011">
    <property type="entry name" value="Complex1_LYR_dom"/>
</dbReference>
<dbReference type="Proteomes" id="UP000054408">
    <property type="component" value="Unassembled WGS sequence"/>
</dbReference>
<feature type="domain" description="Complex 1 LYR protein" evidence="2">
    <location>
        <begin position="6"/>
        <end position="65"/>
    </location>
</feature>
<feature type="compositionally biased region" description="Pro residues" evidence="1">
    <location>
        <begin position="111"/>
        <end position="121"/>
    </location>
</feature>
<organism evidence="3 4">
    <name type="scientific">Thecamonas trahens ATCC 50062</name>
    <dbReference type="NCBI Taxonomy" id="461836"/>
    <lineage>
        <taxon>Eukaryota</taxon>
        <taxon>Apusozoa</taxon>
        <taxon>Apusomonadida</taxon>
        <taxon>Apusomonadidae</taxon>
        <taxon>Thecamonas</taxon>
    </lineage>
</organism>
<evidence type="ECO:0000256" key="1">
    <source>
        <dbReference type="SAM" id="MobiDB-lite"/>
    </source>
</evidence>
<protein>
    <recommendedName>
        <fullName evidence="2">Complex 1 LYR protein domain-containing protein</fullName>
    </recommendedName>
</protein>
<sequence length="315" mass="32366">MAHRSQALSLYRELLRAASASVFPNYPNASATIAAKIRAEFRGQAHLDPVADAAAVDSAMSKARRSVHALHQAVPTKFVSPALQRTSPRPSPPRRAPLRPVAPNDAAGARPPVPASRPPPTRASAVSAPAPAPAASAPRSQEHVRTSQSSSSFWTTYADMQGGGAGRPKTAPTPTPPPPSPSPSPPPTTTTHRPSSPSVIAKPAPPPPPPGAAVARPPSPSPPPPPQAGPRLAPAPPSPRPASRPLADVAPATPIAVARSQMTQFLADHPSLDAIAADDDARRRAAPSRAAESGTTRVSGSILPQAFVSRIVVNQ</sequence>
<feature type="compositionally biased region" description="Low complexity" evidence="1">
    <location>
        <begin position="189"/>
        <end position="202"/>
    </location>
</feature>
<dbReference type="RefSeq" id="XP_013755444.1">
    <property type="nucleotide sequence ID" value="XM_013899990.1"/>
</dbReference>
<gene>
    <name evidence="3" type="ORF">AMSG_08376</name>
</gene>
<evidence type="ECO:0000313" key="3">
    <source>
        <dbReference type="EMBL" id="KNC52401.1"/>
    </source>
</evidence>
<reference evidence="3 4" key="1">
    <citation type="submission" date="2010-05" db="EMBL/GenBank/DDBJ databases">
        <title>The Genome Sequence of Thecamonas trahens ATCC 50062.</title>
        <authorList>
            <consortium name="The Broad Institute Genome Sequencing Platform"/>
            <person name="Russ C."/>
            <person name="Cuomo C."/>
            <person name="Shea T."/>
            <person name="Young S.K."/>
            <person name="Zeng Q."/>
            <person name="Koehrsen M."/>
            <person name="Haas B."/>
            <person name="Borodovsky M."/>
            <person name="Guigo R."/>
            <person name="Alvarado L."/>
            <person name="Berlin A."/>
            <person name="Bochicchio J."/>
            <person name="Borenstein D."/>
            <person name="Chapman S."/>
            <person name="Chen Z."/>
            <person name="Freedman E."/>
            <person name="Gellesch M."/>
            <person name="Goldberg J."/>
            <person name="Griggs A."/>
            <person name="Gujja S."/>
            <person name="Heilman E."/>
            <person name="Heiman D."/>
            <person name="Hepburn T."/>
            <person name="Howarth C."/>
            <person name="Jen D."/>
            <person name="Larson L."/>
            <person name="Mehta T."/>
            <person name="Park D."/>
            <person name="Pearson M."/>
            <person name="Roberts A."/>
            <person name="Saif S."/>
            <person name="Shenoy N."/>
            <person name="Sisk P."/>
            <person name="Stolte C."/>
            <person name="Sykes S."/>
            <person name="Thomson T."/>
            <person name="Walk T."/>
            <person name="White J."/>
            <person name="Yandava C."/>
            <person name="Burger G."/>
            <person name="Gray M.W."/>
            <person name="Holland P.W.H."/>
            <person name="King N."/>
            <person name="Lang F.B.F."/>
            <person name="Roger A.J."/>
            <person name="Ruiz-Trillo I."/>
            <person name="Lander E."/>
            <person name="Nusbaum C."/>
        </authorList>
    </citation>
    <scope>NUCLEOTIDE SEQUENCE [LARGE SCALE GENOMIC DNA]</scope>
    <source>
        <strain evidence="3 4">ATCC 50062</strain>
    </source>
</reference>
<proteinExistence type="predicted"/>
<feature type="compositionally biased region" description="Low complexity" evidence="1">
    <location>
        <begin position="122"/>
        <end position="139"/>
    </location>
</feature>
<dbReference type="EMBL" id="GL349472">
    <property type="protein sequence ID" value="KNC52401.1"/>
    <property type="molecule type" value="Genomic_DNA"/>
</dbReference>
<evidence type="ECO:0000259" key="2">
    <source>
        <dbReference type="Pfam" id="PF05347"/>
    </source>
</evidence>
<name>A0A0L0DJY0_THETB</name>
<evidence type="ECO:0000313" key="4">
    <source>
        <dbReference type="Proteomes" id="UP000054408"/>
    </source>
</evidence>
<feature type="compositionally biased region" description="Pro residues" evidence="1">
    <location>
        <begin position="171"/>
        <end position="188"/>
    </location>
</feature>
<feature type="compositionally biased region" description="Pro residues" evidence="1">
    <location>
        <begin position="203"/>
        <end position="242"/>
    </location>
</feature>
<keyword evidence="4" id="KW-1185">Reference proteome</keyword>
<dbReference type="OMA" id="XRAGSAV"/>
<dbReference type="Pfam" id="PF05347">
    <property type="entry name" value="Complex1_LYR"/>
    <property type="match status" value="1"/>
</dbReference>